<evidence type="ECO:0000256" key="1">
    <source>
        <dbReference type="SAM" id="MobiDB-lite"/>
    </source>
</evidence>
<organism evidence="3 4">
    <name type="scientific">Helianthus annuus</name>
    <name type="common">Common sunflower</name>
    <dbReference type="NCBI Taxonomy" id="4232"/>
    <lineage>
        <taxon>Eukaryota</taxon>
        <taxon>Viridiplantae</taxon>
        <taxon>Streptophyta</taxon>
        <taxon>Embryophyta</taxon>
        <taxon>Tracheophyta</taxon>
        <taxon>Spermatophyta</taxon>
        <taxon>Magnoliopsida</taxon>
        <taxon>eudicotyledons</taxon>
        <taxon>Gunneridae</taxon>
        <taxon>Pentapetalae</taxon>
        <taxon>asterids</taxon>
        <taxon>campanulids</taxon>
        <taxon>Asterales</taxon>
        <taxon>Asteraceae</taxon>
        <taxon>Asteroideae</taxon>
        <taxon>Heliantheae alliance</taxon>
        <taxon>Heliantheae</taxon>
        <taxon>Helianthus</taxon>
    </lineage>
</organism>
<dbReference type="InParanoid" id="A0A251RU87"/>
<name>A0A251RU87_HELAN</name>
<dbReference type="EMBL" id="MNCJ02000332">
    <property type="protein sequence ID" value="KAF5757313.1"/>
    <property type="molecule type" value="Genomic_DNA"/>
</dbReference>
<dbReference type="Gramene" id="mRNA:HanXRQr2_Chr17g0825131">
    <property type="protein sequence ID" value="mRNA:HanXRQr2_Chr17g0825131"/>
    <property type="gene ID" value="HanXRQr2_Chr17g0825131"/>
</dbReference>
<keyword evidence="4" id="KW-1185">Reference proteome</keyword>
<dbReference type="EMBL" id="CM007906">
    <property type="protein sequence ID" value="OTF87791.1"/>
    <property type="molecule type" value="Genomic_DNA"/>
</dbReference>
<sequence>MLSEQAPISFQACLSIIQLAHLKPLGRTKHGKGIRRMANNDGHLQIMSGSGPNHKQQPKLVSSRMFKLG</sequence>
<reference evidence="2 4" key="1">
    <citation type="journal article" date="2017" name="Nature">
        <title>The sunflower genome provides insights into oil metabolism, flowering and Asterid evolution.</title>
        <authorList>
            <person name="Badouin H."/>
            <person name="Gouzy J."/>
            <person name="Grassa C.J."/>
            <person name="Murat F."/>
            <person name="Staton S.E."/>
            <person name="Cottret L."/>
            <person name="Lelandais-Briere C."/>
            <person name="Owens G.L."/>
            <person name="Carrere S."/>
            <person name="Mayjonade B."/>
            <person name="Legrand L."/>
            <person name="Gill N."/>
            <person name="Kane N.C."/>
            <person name="Bowers J.E."/>
            <person name="Hubner S."/>
            <person name="Bellec A."/>
            <person name="Berard A."/>
            <person name="Berges H."/>
            <person name="Blanchet N."/>
            <person name="Boniface M.C."/>
            <person name="Brunel D."/>
            <person name="Catrice O."/>
            <person name="Chaidir N."/>
            <person name="Claudel C."/>
            <person name="Donnadieu C."/>
            <person name="Faraut T."/>
            <person name="Fievet G."/>
            <person name="Helmstetter N."/>
            <person name="King M."/>
            <person name="Knapp S.J."/>
            <person name="Lai Z."/>
            <person name="Le Paslier M.C."/>
            <person name="Lippi Y."/>
            <person name="Lorenzon L."/>
            <person name="Mandel J.R."/>
            <person name="Marage G."/>
            <person name="Marchand G."/>
            <person name="Marquand E."/>
            <person name="Bret-Mestries E."/>
            <person name="Morien E."/>
            <person name="Nambeesan S."/>
            <person name="Nguyen T."/>
            <person name="Pegot-Espagnet P."/>
            <person name="Pouilly N."/>
            <person name="Raftis F."/>
            <person name="Sallet E."/>
            <person name="Schiex T."/>
            <person name="Thomas J."/>
            <person name="Vandecasteele C."/>
            <person name="Vares D."/>
            <person name="Vear F."/>
            <person name="Vautrin S."/>
            <person name="Crespi M."/>
            <person name="Mangin B."/>
            <person name="Burke J.M."/>
            <person name="Salse J."/>
            <person name="Munos S."/>
            <person name="Vincourt P."/>
            <person name="Rieseberg L.H."/>
            <person name="Langlade N.B."/>
        </authorList>
    </citation>
    <scope>NUCLEOTIDE SEQUENCE [LARGE SCALE GENOMIC DNA]</scope>
    <source>
        <strain evidence="4">cv. SF193</strain>
        <tissue evidence="2">Leaves</tissue>
    </source>
</reference>
<gene>
    <name evidence="3" type="ORF">HannXRQ_Chr17g0565791</name>
    <name evidence="2" type="ORF">HanXRQr2_Chr17g0825131</name>
</gene>
<dbReference type="Proteomes" id="UP000215914">
    <property type="component" value="Chromosome 17"/>
</dbReference>
<feature type="region of interest" description="Disordered" evidence="1">
    <location>
        <begin position="42"/>
        <end position="69"/>
    </location>
</feature>
<proteinExistence type="predicted"/>
<reference evidence="2" key="3">
    <citation type="submission" date="2020-06" db="EMBL/GenBank/DDBJ databases">
        <title>Helianthus annuus Genome sequencing and assembly Release 2.</title>
        <authorList>
            <person name="Gouzy J."/>
            <person name="Langlade N."/>
            <person name="Munos S."/>
        </authorList>
    </citation>
    <scope>NUCLEOTIDE SEQUENCE</scope>
    <source>
        <tissue evidence="2">Leaves</tissue>
    </source>
</reference>
<evidence type="ECO:0000313" key="2">
    <source>
        <dbReference type="EMBL" id="KAF5757313.1"/>
    </source>
</evidence>
<evidence type="ECO:0000313" key="3">
    <source>
        <dbReference type="EMBL" id="OTF87791.1"/>
    </source>
</evidence>
<evidence type="ECO:0000313" key="4">
    <source>
        <dbReference type="Proteomes" id="UP000215914"/>
    </source>
</evidence>
<protein>
    <submittedName>
        <fullName evidence="3">Uncharacterized protein</fullName>
    </submittedName>
</protein>
<dbReference type="AlphaFoldDB" id="A0A251RU87"/>
<accession>A0A251RU87</accession>
<reference evidence="3" key="2">
    <citation type="submission" date="2017-02" db="EMBL/GenBank/DDBJ databases">
        <title>Sunflower complete genome.</title>
        <authorList>
            <person name="Langlade N."/>
            <person name="Munos S."/>
        </authorList>
    </citation>
    <scope>NUCLEOTIDE SEQUENCE [LARGE SCALE GENOMIC DNA]</scope>
    <source>
        <tissue evidence="3">Leaves</tissue>
    </source>
</reference>